<sequence>MSSSSLGCAVGALLLLGATTGCAHSAASPAPPVTAGLDPSEEITPEELSTLPEPVPANPSGGTVAERRAPLPVAQAAPRGDSSAARAIPGEEGPLWRVQIFATQDRVLADRMAGEAVALLRSAAYVAFETPLYKVRLGDYRSEQEAAPLRDKAVRLGFPGAFRVRCLRAAVTYKMD</sequence>
<evidence type="ECO:0000313" key="5">
    <source>
        <dbReference type="Proteomes" id="UP000316292"/>
    </source>
</evidence>
<organism evidence="4 5">
    <name type="scientific">Eiseniibacteriota bacterium</name>
    <dbReference type="NCBI Taxonomy" id="2212470"/>
    <lineage>
        <taxon>Bacteria</taxon>
        <taxon>Candidatus Eiseniibacteriota</taxon>
    </lineage>
</organism>
<dbReference type="EMBL" id="VBOR01000037">
    <property type="protein sequence ID" value="TMQ50289.1"/>
    <property type="molecule type" value="Genomic_DNA"/>
</dbReference>
<gene>
    <name evidence="4" type="ORF">E6K71_02990</name>
</gene>
<evidence type="ECO:0000256" key="2">
    <source>
        <dbReference type="SAM" id="SignalP"/>
    </source>
</evidence>
<dbReference type="Gene3D" id="3.30.70.1070">
    <property type="entry name" value="Sporulation related repeat"/>
    <property type="match status" value="1"/>
</dbReference>
<feature type="domain" description="SPOR" evidence="3">
    <location>
        <begin position="90"/>
        <end position="166"/>
    </location>
</feature>
<evidence type="ECO:0000256" key="1">
    <source>
        <dbReference type="SAM" id="MobiDB-lite"/>
    </source>
</evidence>
<dbReference type="InterPro" id="IPR007730">
    <property type="entry name" value="SPOR-like_dom"/>
</dbReference>
<keyword evidence="2" id="KW-0732">Signal</keyword>
<feature type="chain" id="PRO_5022182736" description="SPOR domain-containing protein" evidence="2">
    <location>
        <begin position="24"/>
        <end position="176"/>
    </location>
</feature>
<dbReference type="InterPro" id="IPR036680">
    <property type="entry name" value="SPOR-like_sf"/>
</dbReference>
<dbReference type="GO" id="GO:0042834">
    <property type="term" value="F:peptidoglycan binding"/>
    <property type="evidence" value="ECO:0007669"/>
    <property type="project" value="InterPro"/>
</dbReference>
<dbReference type="Pfam" id="PF05036">
    <property type="entry name" value="SPOR"/>
    <property type="match status" value="1"/>
</dbReference>
<dbReference type="Proteomes" id="UP000316292">
    <property type="component" value="Unassembled WGS sequence"/>
</dbReference>
<accession>A0A538SFY7</accession>
<feature type="region of interest" description="Disordered" evidence="1">
    <location>
        <begin position="25"/>
        <end position="65"/>
    </location>
</feature>
<dbReference type="SUPFAM" id="SSF110997">
    <property type="entry name" value="Sporulation related repeat"/>
    <property type="match status" value="1"/>
</dbReference>
<dbReference type="PROSITE" id="PS51724">
    <property type="entry name" value="SPOR"/>
    <property type="match status" value="1"/>
</dbReference>
<feature type="signal peptide" evidence="2">
    <location>
        <begin position="1"/>
        <end position="23"/>
    </location>
</feature>
<proteinExistence type="predicted"/>
<name>A0A538SFY7_UNCEI</name>
<dbReference type="AlphaFoldDB" id="A0A538SFY7"/>
<evidence type="ECO:0000259" key="3">
    <source>
        <dbReference type="PROSITE" id="PS51724"/>
    </source>
</evidence>
<comment type="caution">
    <text evidence="4">The sequence shown here is derived from an EMBL/GenBank/DDBJ whole genome shotgun (WGS) entry which is preliminary data.</text>
</comment>
<reference evidence="4 5" key="1">
    <citation type="journal article" date="2019" name="Nat. Microbiol.">
        <title>Mediterranean grassland soil C-N compound turnover is dependent on rainfall and depth, and is mediated by genomically divergent microorganisms.</title>
        <authorList>
            <person name="Diamond S."/>
            <person name="Andeer P.F."/>
            <person name="Li Z."/>
            <person name="Crits-Christoph A."/>
            <person name="Burstein D."/>
            <person name="Anantharaman K."/>
            <person name="Lane K.R."/>
            <person name="Thomas B.C."/>
            <person name="Pan C."/>
            <person name="Northen T.R."/>
            <person name="Banfield J.F."/>
        </authorList>
    </citation>
    <scope>NUCLEOTIDE SEQUENCE [LARGE SCALE GENOMIC DNA]</scope>
    <source>
        <strain evidence="4">WS_1</strain>
    </source>
</reference>
<evidence type="ECO:0000313" key="4">
    <source>
        <dbReference type="EMBL" id="TMQ50289.1"/>
    </source>
</evidence>
<protein>
    <recommendedName>
        <fullName evidence="3">SPOR domain-containing protein</fullName>
    </recommendedName>
</protein>